<dbReference type="PROSITE" id="PS50259">
    <property type="entry name" value="G_PROTEIN_RECEP_F3_4"/>
    <property type="match status" value="1"/>
</dbReference>
<feature type="transmembrane region" description="Helical" evidence="12">
    <location>
        <begin position="638"/>
        <end position="658"/>
    </location>
</feature>
<keyword evidence="7 12" id="KW-0472">Membrane</keyword>
<feature type="transmembrane region" description="Helical" evidence="12">
    <location>
        <begin position="715"/>
        <end position="737"/>
    </location>
</feature>
<feature type="transmembrane region" description="Helical" evidence="12">
    <location>
        <begin position="678"/>
        <end position="703"/>
    </location>
</feature>
<feature type="domain" description="G-protein coupled receptors family 3 profile" evidence="13">
    <location>
        <begin position="525"/>
        <end position="789"/>
    </location>
</feature>
<comment type="subcellular location">
    <subcellularLocation>
        <location evidence="1">Cell membrane</location>
        <topology evidence="1">Multi-pass membrane protein</topology>
    </subcellularLocation>
</comment>
<dbReference type="Proteomes" id="UP000694941">
    <property type="component" value="Unplaced"/>
</dbReference>
<evidence type="ECO:0000256" key="1">
    <source>
        <dbReference type="ARBA" id="ARBA00004651"/>
    </source>
</evidence>
<feature type="region of interest" description="Disordered" evidence="11">
    <location>
        <begin position="821"/>
        <end position="848"/>
    </location>
</feature>
<dbReference type="InterPro" id="IPR001828">
    <property type="entry name" value="ANF_lig-bd_rcpt"/>
</dbReference>
<dbReference type="InterPro" id="IPR000337">
    <property type="entry name" value="GPCR_3"/>
</dbReference>
<evidence type="ECO:0000256" key="6">
    <source>
        <dbReference type="ARBA" id="ARBA00023040"/>
    </source>
</evidence>
<feature type="transmembrane region" description="Helical" evidence="12">
    <location>
        <begin position="586"/>
        <end position="608"/>
    </location>
</feature>
<evidence type="ECO:0000259" key="13">
    <source>
        <dbReference type="PROSITE" id="PS50259"/>
    </source>
</evidence>
<evidence type="ECO:0000256" key="9">
    <source>
        <dbReference type="ARBA" id="ARBA00023180"/>
    </source>
</evidence>
<feature type="transmembrane region" description="Helical" evidence="12">
    <location>
        <begin position="527"/>
        <end position="551"/>
    </location>
</feature>
<comment type="similarity">
    <text evidence="2">Belongs to the G-protein coupled receptor 3 family.</text>
</comment>
<dbReference type="Pfam" id="PF00003">
    <property type="entry name" value="7tm_3"/>
    <property type="match status" value="1"/>
</dbReference>
<feature type="compositionally biased region" description="Polar residues" evidence="11">
    <location>
        <begin position="824"/>
        <end position="848"/>
    </location>
</feature>
<evidence type="ECO:0000313" key="15">
    <source>
        <dbReference type="RefSeq" id="XP_013778093.1"/>
    </source>
</evidence>
<dbReference type="InterPro" id="IPR017978">
    <property type="entry name" value="GPCR_3_C"/>
</dbReference>
<evidence type="ECO:0000256" key="3">
    <source>
        <dbReference type="ARBA" id="ARBA00022475"/>
    </source>
</evidence>
<dbReference type="PROSITE" id="PS00979">
    <property type="entry name" value="G_PROTEIN_RECEP_F3_1"/>
    <property type="match status" value="1"/>
</dbReference>
<dbReference type="InterPro" id="IPR017979">
    <property type="entry name" value="GPCR_3_CS"/>
</dbReference>
<organism evidence="14 15">
    <name type="scientific">Limulus polyphemus</name>
    <name type="common">Atlantic horseshoe crab</name>
    <dbReference type="NCBI Taxonomy" id="6850"/>
    <lineage>
        <taxon>Eukaryota</taxon>
        <taxon>Metazoa</taxon>
        <taxon>Ecdysozoa</taxon>
        <taxon>Arthropoda</taxon>
        <taxon>Chelicerata</taxon>
        <taxon>Merostomata</taxon>
        <taxon>Xiphosura</taxon>
        <taxon>Limulidae</taxon>
        <taxon>Limulus</taxon>
    </lineage>
</organism>
<keyword evidence="3" id="KW-1003">Cell membrane</keyword>
<keyword evidence="14" id="KW-1185">Reference proteome</keyword>
<dbReference type="PRINTS" id="PR00248">
    <property type="entry name" value="GPCRMGR"/>
</dbReference>
<dbReference type="InterPro" id="IPR038550">
    <property type="entry name" value="GPCR_3_9-Cys_sf"/>
</dbReference>
<sequence>MNSYKLDILLLITFCQRTTVTCEFRTTQLRLDGDLVLGGLFPMHEALGGNNRPCGSIKEEKGIQRLEAMLYALDNINRDAHLLPNITLGTFILDTCSLDTHALEQSMEFVKASLTPLDDSQYRCEDGRKPLWNPQKPVVGVIGAASSSVSVMVANILRLFKIPQISYASTSTELSDKTRFDYFSRVVPPDNLQAQAMVDIINKLGWNYVSTVAVDGDYGEKGIEYFKMLARRSGICIAVSEKISRNSKPEEFIRIIENLSSKVRARGVVLFVDEDNCRKLLAATIEVNMMGHFLWIGSDSWGAKAHPVRNQEVVAEGAITILPKRNEITNFNKYFKSLRPESNTRNPWFKPFWEQRFNCKFDNDNTDTSHCTGAETLNKYEQEGLVPFVVDAVYAMAHALHNMIKDRCESFLKCDEIYPAPTGKELLTYIRNVSFKSKVTLNLDLVRWKGNDNVVPMSNCSDHCPLGHIQQFQQYSCCWMCIACREDEYIFNNECSYCPEGYLPCQNKTSCIKVPLEFMTWDSPWTIIPAAFAALGIFCTIFTFSVFLYFSKTPIIMASGRELCYMLLLGLVLSYCMSFIILAKPTVVICTLMRIGLGLCLSLCYSAILTKTNRISRIFNQGIRSIKRPSYTTPGSQIFICLGFVSVQLVFTIAWLIVEPPKLRETYPTRTSAVLQCGISSISMIVSLIYNMVLIVLCTVYAFKTRQIPENFNEAKYIGFTMYSTCIVWLAFIPIYFSTNNDFKVQVSSLCICISISATVTLGCLFIPKVYICLYQPYKNVRPVGKQSTTSGSYCHSMRFTKSGASAALASIATAAVIGATRPATDSSDFRSTTNDEMSPSLDESSLS</sequence>
<feature type="transmembrane region" description="Helical" evidence="12">
    <location>
        <begin position="563"/>
        <end position="580"/>
    </location>
</feature>
<dbReference type="CDD" id="cd15934">
    <property type="entry name" value="7tmC_mGluRs_group2_3"/>
    <property type="match status" value="1"/>
</dbReference>
<dbReference type="SUPFAM" id="SSF53822">
    <property type="entry name" value="Periplasmic binding protein-like I"/>
    <property type="match status" value="1"/>
</dbReference>
<dbReference type="InterPro" id="IPR000162">
    <property type="entry name" value="GPCR_3_mtglu_rcpt"/>
</dbReference>
<evidence type="ECO:0000256" key="4">
    <source>
        <dbReference type="ARBA" id="ARBA00022692"/>
    </source>
</evidence>
<evidence type="ECO:0000256" key="7">
    <source>
        <dbReference type="ARBA" id="ARBA00023136"/>
    </source>
</evidence>
<keyword evidence="6" id="KW-0297">G-protein coupled receptor</keyword>
<accession>A0ABM1BAG5</accession>
<dbReference type="Gene3D" id="2.10.50.30">
    <property type="entry name" value="GPCR, family 3, nine cysteines domain"/>
    <property type="match status" value="1"/>
</dbReference>
<dbReference type="Pfam" id="PF01094">
    <property type="entry name" value="ANF_receptor"/>
    <property type="match status" value="1"/>
</dbReference>
<evidence type="ECO:0000256" key="8">
    <source>
        <dbReference type="ARBA" id="ARBA00023170"/>
    </source>
</evidence>
<proteinExistence type="inferred from homology"/>
<evidence type="ECO:0000256" key="2">
    <source>
        <dbReference type="ARBA" id="ARBA00007242"/>
    </source>
</evidence>
<dbReference type="PANTHER" id="PTHR24060">
    <property type="entry name" value="METABOTROPIC GLUTAMATE RECEPTOR"/>
    <property type="match status" value="1"/>
</dbReference>
<keyword evidence="10" id="KW-0807">Transducer</keyword>
<keyword evidence="8" id="KW-0675">Receptor</keyword>
<gene>
    <name evidence="15" type="primary">LOC106462693</name>
</gene>
<protein>
    <submittedName>
        <fullName evidence="15">Metabotropic glutamate receptor 8-like</fullName>
    </submittedName>
</protein>
<evidence type="ECO:0000256" key="12">
    <source>
        <dbReference type="SAM" id="Phobius"/>
    </source>
</evidence>
<evidence type="ECO:0000256" key="10">
    <source>
        <dbReference type="ARBA" id="ARBA00023224"/>
    </source>
</evidence>
<dbReference type="InterPro" id="IPR028082">
    <property type="entry name" value="Peripla_BP_I"/>
</dbReference>
<dbReference type="GeneID" id="106462693"/>
<dbReference type="InterPro" id="IPR050726">
    <property type="entry name" value="mGluR"/>
</dbReference>
<name>A0ABM1BAG5_LIMPO</name>
<keyword evidence="5 12" id="KW-1133">Transmembrane helix</keyword>
<dbReference type="RefSeq" id="XP_013778093.1">
    <property type="nucleotide sequence ID" value="XM_013922639.1"/>
</dbReference>
<keyword evidence="4 12" id="KW-0812">Transmembrane</keyword>
<evidence type="ECO:0000313" key="14">
    <source>
        <dbReference type="Proteomes" id="UP000694941"/>
    </source>
</evidence>
<dbReference type="PRINTS" id="PR00593">
    <property type="entry name" value="MTABOTROPICR"/>
</dbReference>
<reference evidence="15" key="1">
    <citation type="submission" date="2025-08" db="UniProtKB">
        <authorList>
            <consortium name="RefSeq"/>
        </authorList>
    </citation>
    <scope>IDENTIFICATION</scope>
    <source>
        <tissue evidence="15">Muscle</tissue>
    </source>
</reference>
<evidence type="ECO:0000256" key="11">
    <source>
        <dbReference type="SAM" id="MobiDB-lite"/>
    </source>
</evidence>
<keyword evidence="9" id="KW-0325">Glycoprotein</keyword>
<dbReference type="PROSITE" id="PS00981">
    <property type="entry name" value="G_PROTEIN_RECEP_F3_3"/>
    <property type="match status" value="1"/>
</dbReference>
<feature type="transmembrane region" description="Helical" evidence="12">
    <location>
        <begin position="743"/>
        <end position="767"/>
    </location>
</feature>
<evidence type="ECO:0000256" key="5">
    <source>
        <dbReference type="ARBA" id="ARBA00022989"/>
    </source>
</evidence>
<dbReference type="Gene3D" id="3.40.50.2300">
    <property type="match status" value="2"/>
</dbReference>